<dbReference type="EMBL" id="FODE01000019">
    <property type="protein sequence ID" value="SEN85922.1"/>
    <property type="molecule type" value="Genomic_DNA"/>
</dbReference>
<organism evidence="1 2">
    <name type="scientific">Paracoccus alcaliphilus</name>
    <dbReference type="NCBI Taxonomy" id="34002"/>
    <lineage>
        <taxon>Bacteria</taxon>
        <taxon>Pseudomonadati</taxon>
        <taxon>Pseudomonadota</taxon>
        <taxon>Alphaproteobacteria</taxon>
        <taxon>Rhodobacterales</taxon>
        <taxon>Paracoccaceae</taxon>
        <taxon>Paracoccus</taxon>
    </lineage>
</organism>
<gene>
    <name evidence="1" type="ORF">SAMN04489859_101967</name>
</gene>
<protein>
    <submittedName>
        <fullName evidence="1">Uncharacterized protein</fullName>
    </submittedName>
</protein>
<proteinExistence type="predicted"/>
<dbReference type="AlphaFoldDB" id="A0A1H8JYY4"/>
<sequence>MLHMIDRGEEDSKIIAEAWRAQDSQTPSAN</sequence>
<name>A0A1H8JYY4_9RHOB</name>
<dbReference type="RefSeq" id="WP_139208173.1">
    <property type="nucleotide sequence ID" value="NZ_CP067126.1"/>
</dbReference>
<keyword evidence="2" id="KW-1185">Reference proteome</keyword>
<dbReference type="STRING" id="34002.SAMN04489859_101967"/>
<reference evidence="1 2" key="1">
    <citation type="submission" date="2016-10" db="EMBL/GenBank/DDBJ databases">
        <authorList>
            <person name="de Groot N.N."/>
        </authorList>
    </citation>
    <scope>NUCLEOTIDE SEQUENCE [LARGE SCALE GENOMIC DNA]</scope>
    <source>
        <strain evidence="1 2">DSM 8512</strain>
    </source>
</reference>
<evidence type="ECO:0000313" key="2">
    <source>
        <dbReference type="Proteomes" id="UP000199054"/>
    </source>
</evidence>
<accession>A0A1H8JYY4</accession>
<dbReference type="Proteomes" id="UP000199054">
    <property type="component" value="Unassembled WGS sequence"/>
</dbReference>
<evidence type="ECO:0000313" key="1">
    <source>
        <dbReference type="EMBL" id="SEN85922.1"/>
    </source>
</evidence>